<evidence type="ECO:0000256" key="1">
    <source>
        <dbReference type="ARBA" id="ARBA00004141"/>
    </source>
</evidence>
<feature type="transmembrane region" description="Helical" evidence="5">
    <location>
        <begin position="75"/>
        <end position="93"/>
    </location>
</feature>
<dbReference type="InterPro" id="IPR037185">
    <property type="entry name" value="EmrE-like"/>
</dbReference>
<dbReference type="GO" id="GO:0016020">
    <property type="term" value="C:membrane"/>
    <property type="evidence" value="ECO:0007669"/>
    <property type="project" value="UniProtKB-SubCell"/>
</dbReference>
<comment type="caution">
    <text evidence="7">The sequence shown here is derived from an EMBL/GenBank/DDBJ whole genome shotgun (WGS) entry which is preliminary data.</text>
</comment>
<evidence type="ECO:0000259" key="6">
    <source>
        <dbReference type="Pfam" id="PF03151"/>
    </source>
</evidence>
<evidence type="ECO:0000256" key="3">
    <source>
        <dbReference type="ARBA" id="ARBA00022989"/>
    </source>
</evidence>
<keyword evidence="4 5" id="KW-0472">Membrane</keyword>
<feature type="transmembrane region" description="Helical" evidence="5">
    <location>
        <begin position="187"/>
        <end position="206"/>
    </location>
</feature>
<dbReference type="SUPFAM" id="SSF103481">
    <property type="entry name" value="Multidrug resistance efflux transporter EmrE"/>
    <property type="match status" value="1"/>
</dbReference>
<organism evidence="7 8">
    <name type="scientific">Cyclotella atomus</name>
    <dbReference type="NCBI Taxonomy" id="382360"/>
    <lineage>
        <taxon>Eukaryota</taxon>
        <taxon>Sar</taxon>
        <taxon>Stramenopiles</taxon>
        <taxon>Ochrophyta</taxon>
        <taxon>Bacillariophyta</taxon>
        <taxon>Coscinodiscophyceae</taxon>
        <taxon>Thalassiosirophycidae</taxon>
        <taxon>Stephanodiscales</taxon>
        <taxon>Stephanodiscaceae</taxon>
        <taxon>Cyclotella</taxon>
    </lineage>
</organism>
<name>A0ABD3MRZ3_9STRA</name>
<dbReference type="Pfam" id="PF03151">
    <property type="entry name" value="TPT"/>
    <property type="match status" value="1"/>
</dbReference>
<protein>
    <recommendedName>
        <fullName evidence="6">Sugar phosphate transporter domain-containing protein</fullName>
    </recommendedName>
</protein>
<evidence type="ECO:0000256" key="2">
    <source>
        <dbReference type="ARBA" id="ARBA00022692"/>
    </source>
</evidence>
<feature type="transmembrane region" description="Helical" evidence="5">
    <location>
        <begin position="105"/>
        <end position="123"/>
    </location>
</feature>
<gene>
    <name evidence="7" type="ORF">ACHAWO_001969</name>
</gene>
<feature type="transmembrane region" description="Helical" evidence="5">
    <location>
        <begin position="132"/>
        <end position="149"/>
    </location>
</feature>
<keyword evidence="3 5" id="KW-1133">Transmembrane helix</keyword>
<comment type="subcellular location">
    <subcellularLocation>
        <location evidence="1">Membrane</location>
        <topology evidence="1">Multi-pass membrane protein</topology>
    </subcellularLocation>
</comment>
<evidence type="ECO:0000313" key="7">
    <source>
        <dbReference type="EMBL" id="KAL3765007.1"/>
    </source>
</evidence>
<feature type="transmembrane region" description="Helical" evidence="5">
    <location>
        <begin position="12"/>
        <end position="30"/>
    </location>
</feature>
<evidence type="ECO:0000313" key="8">
    <source>
        <dbReference type="Proteomes" id="UP001530400"/>
    </source>
</evidence>
<evidence type="ECO:0000256" key="5">
    <source>
        <dbReference type="SAM" id="Phobius"/>
    </source>
</evidence>
<feature type="transmembrane region" description="Helical" evidence="5">
    <location>
        <begin position="246"/>
        <end position="269"/>
    </location>
</feature>
<dbReference type="InterPro" id="IPR050186">
    <property type="entry name" value="TPT_transporter"/>
</dbReference>
<dbReference type="EMBL" id="JALLPJ020001409">
    <property type="protein sequence ID" value="KAL3765007.1"/>
    <property type="molecule type" value="Genomic_DNA"/>
</dbReference>
<reference evidence="7 8" key="1">
    <citation type="submission" date="2024-10" db="EMBL/GenBank/DDBJ databases">
        <title>Updated reference genomes for cyclostephanoid diatoms.</title>
        <authorList>
            <person name="Roberts W.R."/>
            <person name="Alverson A.J."/>
        </authorList>
    </citation>
    <scope>NUCLEOTIDE SEQUENCE [LARGE SCALE GENOMIC DNA]</scope>
    <source>
        <strain evidence="7 8">AJA010-31</strain>
    </source>
</reference>
<feature type="transmembrane region" description="Helical" evidence="5">
    <location>
        <begin position="275"/>
        <end position="293"/>
    </location>
</feature>
<feature type="transmembrane region" description="Helical" evidence="5">
    <location>
        <begin position="218"/>
        <end position="239"/>
    </location>
</feature>
<dbReference type="Proteomes" id="UP001530400">
    <property type="component" value="Unassembled WGS sequence"/>
</dbReference>
<feature type="transmembrane region" description="Helical" evidence="5">
    <location>
        <begin position="42"/>
        <end position="63"/>
    </location>
</feature>
<feature type="domain" description="Sugar phosphate transporter" evidence="6">
    <location>
        <begin position="22"/>
        <end position="273"/>
    </location>
</feature>
<feature type="transmembrane region" description="Helical" evidence="5">
    <location>
        <begin position="155"/>
        <end position="175"/>
    </location>
</feature>
<dbReference type="InterPro" id="IPR004853">
    <property type="entry name" value="Sugar_P_trans_dom"/>
</dbReference>
<dbReference type="AlphaFoldDB" id="A0ABD3MRZ3"/>
<sequence length="333" mass="36601">MTDSSSSSFYSSTPFAVAGYMLCSATLLISNKYAVYKLPAPSFILFSQLMGTALVVKAVASTGRIECDALQKDKAIKFLPVALIFLATIYSNMKSLQYANVETFMVFRFSTPLVVSVADYLFLGRKLPSPRSWGCLLALLLGAIAYAQTDSAFHVKGYTFCMIWYCIFCLDQIYLKHITNTVKMSNWGRVFYSNFLAACPLVFAFIGDEEEMEALKNIDFGAGMAVFISVALGVGMSYFAWSARSLLSAASFTVVGNTCKVLTIIINVMLWDKHASAFGIGCLLFCLVAAYFYQQAPMRAPVGKDDDDVIKADIEAGNDDECINEKKAIVVEK</sequence>
<keyword evidence="2 5" id="KW-0812">Transmembrane</keyword>
<proteinExistence type="predicted"/>
<accession>A0ABD3MRZ3</accession>
<keyword evidence="8" id="KW-1185">Reference proteome</keyword>
<dbReference type="PANTHER" id="PTHR11132">
    <property type="entry name" value="SOLUTE CARRIER FAMILY 35"/>
    <property type="match status" value="1"/>
</dbReference>
<evidence type="ECO:0000256" key="4">
    <source>
        <dbReference type="ARBA" id="ARBA00023136"/>
    </source>
</evidence>